<dbReference type="Pfam" id="PF00665">
    <property type="entry name" value="rve"/>
    <property type="match status" value="1"/>
</dbReference>
<sequence>MNHTISKQWLQYAANQISQNQITLEEAANQTHYETQLGIFIKPISVSALKYQFSINNISYVSYSGRREAEVPKEFENIILTYQRYLNCGEKVTYYTLLLHYPNIKFNYVRKIFEKYKLYKFRLVQNTEKPRCRFEAIYVNQIWHADIHYFLKAGMPDLMYLYCIIDDRSRFIVGYDLLPKKTQKACKEVLNRAIQTYGPPCIMWTDNGGENKGQIMLQFLKENRIYPAFIKPGNPQQNGKIERFWQKLEDNTTCPNDIHQFIYQYNNIRVSMALKCDNKCLRPCDVFFDPNMRWKRGYEWKWVVDGKETDFPYDPQRKIEIDFKKDKTAYLLHRLFMFSKELNK</sequence>
<proteinExistence type="predicted"/>
<accession>A0ABR2KEC9</accession>
<name>A0ABR2KEC9_9EUKA</name>
<dbReference type="InterPro" id="IPR039537">
    <property type="entry name" value="Retrotran_Ty1/copia-like"/>
</dbReference>
<keyword evidence="1" id="KW-0540">Nuclease</keyword>
<evidence type="ECO:0000256" key="7">
    <source>
        <dbReference type="ARBA" id="ARBA00022918"/>
    </source>
</evidence>
<evidence type="ECO:0000256" key="6">
    <source>
        <dbReference type="ARBA" id="ARBA00022908"/>
    </source>
</evidence>
<evidence type="ECO:0000259" key="10">
    <source>
        <dbReference type="PROSITE" id="PS50994"/>
    </source>
</evidence>
<keyword evidence="6" id="KW-0229">DNA integration</keyword>
<keyword evidence="7" id="KW-0695">RNA-directed DNA polymerase</keyword>
<keyword evidence="8" id="KW-0808">Transferase</keyword>
<keyword evidence="12" id="KW-1185">Reference proteome</keyword>
<keyword evidence="8" id="KW-0239">DNA-directed DNA polymerase</keyword>
<keyword evidence="2" id="KW-0479">Metal-binding</keyword>
<dbReference type="SUPFAM" id="SSF53098">
    <property type="entry name" value="Ribonuclease H-like"/>
    <property type="match status" value="1"/>
</dbReference>
<keyword evidence="4" id="KW-0378">Hydrolase</keyword>
<keyword evidence="8" id="KW-0548">Nucleotidyltransferase</keyword>
<evidence type="ECO:0000256" key="2">
    <source>
        <dbReference type="ARBA" id="ARBA00022723"/>
    </source>
</evidence>
<dbReference type="PROSITE" id="PS50994">
    <property type="entry name" value="INTEGRASE"/>
    <property type="match status" value="1"/>
</dbReference>
<dbReference type="InterPro" id="IPR012337">
    <property type="entry name" value="RNaseH-like_sf"/>
</dbReference>
<gene>
    <name evidence="11" type="ORF">M9Y10_034232</name>
</gene>
<dbReference type="InterPro" id="IPR036397">
    <property type="entry name" value="RNaseH_sf"/>
</dbReference>
<evidence type="ECO:0000256" key="8">
    <source>
        <dbReference type="ARBA" id="ARBA00022932"/>
    </source>
</evidence>
<evidence type="ECO:0000256" key="3">
    <source>
        <dbReference type="ARBA" id="ARBA00022759"/>
    </source>
</evidence>
<evidence type="ECO:0000256" key="4">
    <source>
        <dbReference type="ARBA" id="ARBA00022801"/>
    </source>
</evidence>
<dbReference type="PANTHER" id="PTHR42648">
    <property type="entry name" value="TRANSPOSASE, PUTATIVE-RELATED"/>
    <property type="match status" value="1"/>
</dbReference>
<evidence type="ECO:0000313" key="12">
    <source>
        <dbReference type="Proteomes" id="UP001470230"/>
    </source>
</evidence>
<keyword evidence="5" id="KW-0460">Magnesium</keyword>
<dbReference type="Gene3D" id="3.30.420.10">
    <property type="entry name" value="Ribonuclease H-like superfamily/Ribonuclease H"/>
    <property type="match status" value="1"/>
</dbReference>
<dbReference type="Proteomes" id="UP001470230">
    <property type="component" value="Unassembled WGS sequence"/>
</dbReference>
<keyword evidence="3" id="KW-0255">Endonuclease</keyword>
<keyword evidence="9" id="KW-0233">DNA recombination</keyword>
<dbReference type="InterPro" id="IPR001584">
    <property type="entry name" value="Integrase_cat-core"/>
</dbReference>
<protein>
    <recommendedName>
        <fullName evidence="10">Integrase catalytic domain-containing protein</fullName>
    </recommendedName>
</protein>
<dbReference type="EMBL" id="JAPFFF010000005">
    <property type="protein sequence ID" value="KAK8889485.1"/>
    <property type="molecule type" value="Genomic_DNA"/>
</dbReference>
<feature type="domain" description="Integrase catalytic" evidence="10">
    <location>
        <begin position="126"/>
        <end position="298"/>
    </location>
</feature>
<evidence type="ECO:0000256" key="1">
    <source>
        <dbReference type="ARBA" id="ARBA00022722"/>
    </source>
</evidence>
<dbReference type="PANTHER" id="PTHR42648:SF11">
    <property type="entry name" value="TRANSPOSON TY4-P GAG-POL POLYPROTEIN"/>
    <property type="match status" value="1"/>
</dbReference>
<comment type="caution">
    <text evidence="11">The sequence shown here is derived from an EMBL/GenBank/DDBJ whole genome shotgun (WGS) entry which is preliminary data.</text>
</comment>
<evidence type="ECO:0000256" key="9">
    <source>
        <dbReference type="ARBA" id="ARBA00023172"/>
    </source>
</evidence>
<organism evidence="11 12">
    <name type="scientific">Tritrichomonas musculus</name>
    <dbReference type="NCBI Taxonomy" id="1915356"/>
    <lineage>
        <taxon>Eukaryota</taxon>
        <taxon>Metamonada</taxon>
        <taxon>Parabasalia</taxon>
        <taxon>Tritrichomonadida</taxon>
        <taxon>Tritrichomonadidae</taxon>
        <taxon>Tritrichomonas</taxon>
    </lineage>
</organism>
<evidence type="ECO:0000313" key="11">
    <source>
        <dbReference type="EMBL" id="KAK8889485.1"/>
    </source>
</evidence>
<reference evidence="11 12" key="1">
    <citation type="submission" date="2024-04" db="EMBL/GenBank/DDBJ databases">
        <title>Tritrichomonas musculus Genome.</title>
        <authorList>
            <person name="Alves-Ferreira E."/>
            <person name="Grigg M."/>
            <person name="Lorenzi H."/>
            <person name="Galac M."/>
        </authorList>
    </citation>
    <scope>NUCLEOTIDE SEQUENCE [LARGE SCALE GENOMIC DNA]</scope>
    <source>
        <strain evidence="11 12">EAF2021</strain>
    </source>
</reference>
<evidence type="ECO:0000256" key="5">
    <source>
        <dbReference type="ARBA" id="ARBA00022842"/>
    </source>
</evidence>